<comment type="caution">
    <text evidence="2">The sequence shown here is derived from an EMBL/GenBank/DDBJ whole genome shotgun (WGS) entry which is preliminary data.</text>
</comment>
<evidence type="ECO:0000313" key="2">
    <source>
        <dbReference type="EMBL" id="TGZ48025.1"/>
    </source>
</evidence>
<evidence type="ECO:0000256" key="1">
    <source>
        <dbReference type="SAM" id="MobiDB-lite"/>
    </source>
</evidence>
<organism evidence="2 3">
    <name type="scientific">Temnothorax longispinosus</name>
    <dbReference type="NCBI Taxonomy" id="300112"/>
    <lineage>
        <taxon>Eukaryota</taxon>
        <taxon>Metazoa</taxon>
        <taxon>Ecdysozoa</taxon>
        <taxon>Arthropoda</taxon>
        <taxon>Hexapoda</taxon>
        <taxon>Insecta</taxon>
        <taxon>Pterygota</taxon>
        <taxon>Neoptera</taxon>
        <taxon>Endopterygota</taxon>
        <taxon>Hymenoptera</taxon>
        <taxon>Apocrita</taxon>
        <taxon>Aculeata</taxon>
        <taxon>Formicoidea</taxon>
        <taxon>Formicidae</taxon>
        <taxon>Myrmicinae</taxon>
        <taxon>Temnothorax</taxon>
    </lineage>
</organism>
<dbReference type="EMBL" id="QBLH01002572">
    <property type="protein sequence ID" value="TGZ48025.1"/>
    <property type="molecule type" value="Genomic_DNA"/>
</dbReference>
<evidence type="ECO:0000313" key="3">
    <source>
        <dbReference type="Proteomes" id="UP000310200"/>
    </source>
</evidence>
<proteinExistence type="predicted"/>
<dbReference type="Proteomes" id="UP000310200">
    <property type="component" value="Unassembled WGS sequence"/>
</dbReference>
<gene>
    <name evidence="2" type="ORF">DBV15_05764</name>
</gene>
<keyword evidence="3" id="KW-1185">Reference proteome</keyword>
<protein>
    <submittedName>
        <fullName evidence="2">Uncharacterized protein</fullName>
    </submittedName>
</protein>
<feature type="region of interest" description="Disordered" evidence="1">
    <location>
        <begin position="154"/>
        <end position="176"/>
    </location>
</feature>
<reference evidence="2 3" key="1">
    <citation type="journal article" date="2019" name="Philos. Trans. R. Soc. Lond., B, Biol. Sci.">
        <title>Ant behaviour and brain gene expression of defending hosts depend on the ecological success of the intruding social parasite.</title>
        <authorList>
            <person name="Kaur R."/>
            <person name="Stoldt M."/>
            <person name="Jongepier E."/>
            <person name="Feldmeyer B."/>
            <person name="Menzel F."/>
            <person name="Bornberg-Bauer E."/>
            <person name="Foitzik S."/>
        </authorList>
    </citation>
    <scope>NUCLEOTIDE SEQUENCE [LARGE SCALE GENOMIC DNA]</scope>
    <source>
        <tissue evidence="2">Whole body</tissue>
    </source>
</reference>
<dbReference type="AlphaFoldDB" id="A0A4S2KF56"/>
<sequence length="195" mass="21642">MLARSVGFMNIKCYRCSSNTATARYFLLRAGLCFFATLVKLDETAGTGLACAPTNDRTSLNTEWRVDGASDNSTIFGQALTYSPTRSLDTTWLTFRKYSESLLDNIRVHPVRKIKRAFINVCRARRKAIVRDIGKFFVFKISRRTRDPVRISRHVSGLPRGASPIRRPDGSTCRGVAQHGRPGVGIAMAILLAAS</sequence>
<accession>A0A4S2KF56</accession>
<name>A0A4S2KF56_9HYME</name>